<dbReference type="InterPro" id="IPR038269">
    <property type="entry name" value="SCAN_sf"/>
</dbReference>
<keyword evidence="3" id="KW-0812">Transmembrane</keyword>
<reference evidence="5" key="2">
    <citation type="submission" date="2025-09" db="UniProtKB">
        <authorList>
            <consortium name="Ensembl"/>
        </authorList>
    </citation>
    <scope>IDENTIFICATION</scope>
</reference>
<feature type="transmembrane region" description="Helical" evidence="3">
    <location>
        <begin position="473"/>
        <end position="497"/>
    </location>
</feature>
<evidence type="ECO:0000313" key="5">
    <source>
        <dbReference type="Ensembl" id="ENSSMRP00000013935.1"/>
    </source>
</evidence>
<sequence>MAERDSARLQAGKGPHHPSQSGSKRGLWETIGPKTLGRDATSTEEQRQQFRGLCYLEAEGPREACSRLYQLCSQWLKPEQHTKAQMLDLVILEQFLAILPPEMGQWVRESGPESSSQAVALAEGFLLSMAEDTRQEKEKVEEWSGGDSDLPAIDQSQEDAIDEPAFEDSEQESEGEATSLGSEMLLPLPSRPSPLHTGTEEITGQLQYQAGEMEKRAGPLFQLSCGNPPKLNVDPYRDLAVHLQNLTACFTEEKRILLDPEQRPLHKEVVGNKYQTLEFLGLLSDSITALVAEYQEILQYEDMLHRCRRVLLWQRLKRHRQFKRTMLHETERQMSSLLHTVCLTLPKLGPFVKRRFWIYPKKQDWWENFIVSVWDDDKWLEHFRMSRSTFQEIAEELRPVLQRQVTVMRKPISVEKRLAITLWWLANINCYRSVAKQFGVGRSTVAIVVVEVCLAIEMVLFRRVVRFGDTAQVHRLAFVLLMLMNSCINCVFPSVAFC</sequence>
<name>A0A8D0DQ05_SALMN</name>
<dbReference type="PANTHER" id="PTHR45935:SF15">
    <property type="entry name" value="SCAN BOX DOMAIN-CONTAINING PROTEIN"/>
    <property type="match status" value="1"/>
</dbReference>
<dbReference type="Ensembl" id="ENSSMRT00000016224.1">
    <property type="protein sequence ID" value="ENSSMRP00000013935.1"/>
    <property type="gene ID" value="ENSSMRG00000010839.1"/>
</dbReference>
<dbReference type="PROSITE" id="PS50804">
    <property type="entry name" value="SCAN_BOX"/>
    <property type="match status" value="1"/>
</dbReference>
<feature type="region of interest" description="Disordered" evidence="2">
    <location>
        <begin position="133"/>
        <end position="198"/>
    </location>
</feature>
<dbReference type="CDD" id="cd07936">
    <property type="entry name" value="SCAN"/>
    <property type="match status" value="1"/>
</dbReference>
<evidence type="ECO:0000259" key="4">
    <source>
        <dbReference type="PROSITE" id="PS50804"/>
    </source>
</evidence>
<proteinExistence type="predicted"/>
<keyword evidence="3" id="KW-0472">Membrane</keyword>
<feature type="domain" description="SCAN box" evidence="4">
    <location>
        <begin position="47"/>
        <end position="125"/>
    </location>
</feature>
<dbReference type="GeneTree" id="ENSGT00940000159113"/>
<evidence type="ECO:0000256" key="3">
    <source>
        <dbReference type="SAM" id="Phobius"/>
    </source>
</evidence>
<dbReference type="Pfam" id="PF02023">
    <property type="entry name" value="SCAN"/>
    <property type="match status" value="1"/>
</dbReference>
<feature type="region of interest" description="Disordered" evidence="2">
    <location>
        <begin position="1"/>
        <end position="43"/>
    </location>
</feature>
<dbReference type="SMART" id="SM00431">
    <property type="entry name" value="SCAN"/>
    <property type="match status" value="1"/>
</dbReference>
<protein>
    <recommendedName>
        <fullName evidence="4">SCAN box domain-containing protein</fullName>
    </recommendedName>
</protein>
<dbReference type="InterPro" id="IPR050916">
    <property type="entry name" value="SCAN-C2H2_zinc_finger"/>
</dbReference>
<keyword evidence="1" id="KW-0539">Nucleus</keyword>
<keyword evidence="3" id="KW-1133">Transmembrane helix</keyword>
<dbReference type="InterPro" id="IPR003309">
    <property type="entry name" value="SCAN_dom"/>
</dbReference>
<dbReference type="Proteomes" id="UP000694421">
    <property type="component" value="Unplaced"/>
</dbReference>
<evidence type="ECO:0000256" key="2">
    <source>
        <dbReference type="SAM" id="MobiDB-lite"/>
    </source>
</evidence>
<keyword evidence="6" id="KW-1185">Reference proteome</keyword>
<dbReference type="PANTHER" id="PTHR45935">
    <property type="entry name" value="PROTEIN ZBED8-RELATED"/>
    <property type="match status" value="1"/>
</dbReference>
<reference evidence="5" key="1">
    <citation type="submission" date="2025-08" db="UniProtKB">
        <authorList>
            <consortium name="Ensembl"/>
        </authorList>
    </citation>
    <scope>IDENTIFICATION</scope>
</reference>
<dbReference type="Gene3D" id="1.10.4020.10">
    <property type="entry name" value="DNA breaking-rejoining enzymes"/>
    <property type="match status" value="1"/>
</dbReference>
<dbReference type="SUPFAM" id="SSF47353">
    <property type="entry name" value="Retrovirus capsid dimerization domain-like"/>
    <property type="match status" value="1"/>
</dbReference>
<dbReference type="FunFam" id="1.10.4020.10:FF:000005">
    <property type="entry name" value="Uncharacterized protein"/>
    <property type="match status" value="1"/>
</dbReference>
<feature type="transmembrane region" description="Helical" evidence="3">
    <location>
        <begin position="440"/>
        <end position="461"/>
    </location>
</feature>
<feature type="compositionally biased region" description="Basic and acidic residues" evidence="2">
    <location>
        <begin position="133"/>
        <end position="142"/>
    </location>
</feature>
<evidence type="ECO:0000256" key="1">
    <source>
        <dbReference type="ARBA" id="ARBA00023242"/>
    </source>
</evidence>
<dbReference type="AlphaFoldDB" id="A0A8D0DQ05"/>
<accession>A0A8D0DQ05</accession>
<organism evidence="5 6">
    <name type="scientific">Salvator merianae</name>
    <name type="common">Argentine black and white tegu</name>
    <name type="synonym">Tupinambis merianae</name>
    <dbReference type="NCBI Taxonomy" id="96440"/>
    <lineage>
        <taxon>Eukaryota</taxon>
        <taxon>Metazoa</taxon>
        <taxon>Chordata</taxon>
        <taxon>Craniata</taxon>
        <taxon>Vertebrata</taxon>
        <taxon>Euteleostomi</taxon>
        <taxon>Lepidosauria</taxon>
        <taxon>Squamata</taxon>
        <taxon>Bifurcata</taxon>
        <taxon>Unidentata</taxon>
        <taxon>Episquamata</taxon>
        <taxon>Laterata</taxon>
        <taxon>Teiioidea</taxon>
        <taxon>Teiidae</taxon>
        <taxon>Salvator</taxon>
    </lineage>
</organism>
<feature type="compositionally biased region" description="Acidic residues" evidence="2">
    <location>
        <begin position="156"/>
        <end position="175"/>
    </location>
</feature>
<evidence type="ECO:0000313" key="6">
    <source>
        <dbReference type="Proteomes" id="UP000694421"/>
    </source>
</evidence>